<feature type="site" description="Transition state stabilizer" evidence="10">
    <location>
        <position position="485"/>
    </location>
</feature>
<feature type="region of interest" description="Disordered" evidence="12">
    <location>
        <begin position="118"/>
        <end position="138"/>
    </location>
</feature>
<dbReference type="InterPro" id="IPR014782">
    <property type="entry name" value="Peptidase_M1_dom"/>
</dbReference>
<keyword evidence="5 11" id="KW-0378">Hydrolase</keyword>
<feature type="domain" description="Peptidase M1 membrane alanine aminopeptidase" evidence="13">
    <location>
        <begin position="318"/>
        <end position="544"/>
    </location>
</feature>
<feature type="binding site" evidence="9">
    <location>
        <position position="390"/>
    </location>
    <ligand>
        <name>Zn(2+)</name>
        <dbReference type="ChEBI" id="CHEBI:29105"/>
        <note>catalytic</note>
    </ligand>
</feature>
<feature type="domain" description="Aminopeptidase N-like N-terminal" evidence="15">
    <location>
        <begin position="73"/>
        <end position="278"/>
    </location>
</feature>
<evidence type="ECO:0000259" key="15">
    <source>
        <dbReference type="Pfam" id="PF17900"/>
    </source>
</evidence>
<dbReference type="CDD" id="cd09601">
    <property type="entry name" value="M1_APN-Q_like"/>
    <property type="match status" value="1"/>
</dbReference>
<dbReference type="GO" id="GO:0016020">
    <property type="term" value="C:membrane"/>
    <property type="evidence" value="ECO:0007669"/>
    <property type="project" value="TreeGrafter"/>
</dbReference>
<comment type="similarity">
    <text evidence="1 11">Belongs to the peptidase M1 family.</text>
</comment>
<evidence type="ECO:0000259" key="14">
    <source>
        <dbReference type="Pfam" id="PF11838"/>
    </source>
</evidence>
<evidence type="ECO:0000313" key="16">
    <source>
        <dbReference type="EMBL" id="KAJ4480552.1"/>
    </source>
</evidence>
<evidence type="ECO:0000256" key="4">
    <source>
        <dbReference type="ARBA" id="ARBA00022723"/>
    </source>
</evidence>
<dbReference type="PANTHER" id="PTHR11533">
    <property type="entry name" value="PROTEASE M1 ZINC METALLOPROTEASE"/>
    <property type="match status" value="1"/>
</dbReference>
<dbReference type="SUPFAM" id="SSF63737">
    <property type="entry name" value="Leukotriene A4 hydrolase N-terminal domain"/>
    <property type="match status" value="1"/>
</dbReference>
<dbReference type="GO" id="GO:0042277">
    <property type="term" value="F:peptide binding"/>
    <property type="evidence" value="ECO:0007669"/>
    <property type="project" value="TreeGrafter"/>
</dbReference>
<dbReference type="Pfam" id="PF01433">
    <property type="entry name" value="Peptidase_M1"/>
    <property type="match status" value="1"/>
</dbReference>
<evidence type="ECO:0000256" key="1">
    <source>
        <dbReference type="ARBA" id="ARBA00010136"/>
    </source>
</evidence>
<organism evidence="16 17">
    <name type="scientific">Lentinula lateritia</name>
    <dbReference type="NCBI Taxonomy" id="40482"/>
    <lineage>
        <taxon>Eukaryota</taxon>
        <taxon>Fungi</taxon>
        <taxon>Dikarya</taxon>
        <taxon>Basidiomycota</taxon>
        <taxon>Agaricomycotina</taxon>
        <taxon>Agaricomycetes</taxon>
        <taxon>Agaricomycetidae</taxon>
        <taxon>Agaricales</taxon>
        <taxon>Marasmiineae</taxon>
        <taxon>Omphalotaceae</taxon>
        <taxon>Lentinula</taxon>
    </lineage>
</organism>
<evidence type="ECO:0000256" key="6">
    <source>
        <dbReference type="ARBA" id="ARBA00022833"/>
    </source>
</evidence>
<dbReference type="FunFam" id="2.60.40.1730:FF:000002">
    <property type="entry name" value="Aminopeptidase"/>
    <property type="match status" value="1"/>
</dbReference>
<dbReference type="AlphaFoldDB" id="A0A9W9DQ17"/>
<feature type="binding site" evidence="9">
    <location>
        <position position="413"/>
    </location>
    <ligand>
        <name>Zn(2+)</name>
        <dbReference type="ChEBI" id="CHEBI:29105"/>
        <note>catalytic</note>
    </ligand>
</feature>
<dbReference type="Pfam" id="PF17900">
    <property type="entry name" value="Peptidase_M1_N"/>
    <property type="match status" value="1"/>
</dbReference>
<dbReference type="SUPFAM" id="SSF55486">
    <property type="entry name" value="Metalloproteases ('zincins'), catalytic domain"/>
    <property type="match status" value="1"/>
</dbReference>
<feature type="active site" description="Proton acceptor" evidence="8">
    <location>
        <position position="391"/>
    </location>
</feature>
<dbReference type="InterPro" id="IPR034016">
    <property type="entry name" value="M1_APN-typ"/>
</dbReference>
<dbReference type="GO" id="GO:0043171">
    <property type="term" value="P:peptide catabolic process"/>
    <property type="evidence" value="ECO:0007669"/>
    <property type="project" value="TreeGrafter"/>
</dbReference>
<dbReference type="GO" id="GO:0070006">
    <property type="term" value="F:metalloaminopeptidase activity"/>
    <property type="evidence" value="ECO:0007669"/>
    <property type="project" value="TreeGrafter"/>
</dbReference>
<name>A0A9W9DQ17_9AGAR</name>
<feature type="binding site" evidence="9">
    <location>
        <position position="394"/>
    </location>
    <ligand>
        <name>Zn(2+)</name>
        <dbReference type="ChEBI" id="CHEBI:29105"/>
        <note>catalytic</note>
    </ligand>
</feature>
<dbReference type="FunFam" id="1.25.50.20:FF:000002">
    <property type="entry name" value="Aminopeptidase"/>
    <property type="match status" value="1"/>
</dbReference>
<dbReference type="Gene3D" id="1.25.50.20">
    <property type="match status" value="1"/>
</dbReference>
<evidence type="ECO:0000256" key="11">
    <source>
        <dbReference type="RuleBase" id="RU364040"/>
    </source>
</evidence>
<dbReference type="InterPro" id="IPR001930">
    <property type="entry name" value="Peptidase_M1"/>
</dbReference>
<reference evidence="16" key="1">
    <citation type="submission" date="2022-08" db="EMBL/GenBank/DDBJ databases">
        <authorList>
            <consortium name="DOE Joint Genome Institute"/>
            <person name="Min B."/>
            <person name="Riley R."/>
            <person name="Sierra-Patev S."/>
            <person name="Naranjo-Ortiz M."/>
            <person name="Looney B."/>
            <person name="Konkel Z."/>
            <person name="Slot J.C."/>
            <person name="Sakamoto Y."/>
            <person name="Steenwyk J.L."/>
            <person name="Rokas A."/>
            <person name="Carro J."/>
            <person name="Camarero S."/>
            <person name="Ferreira P."/>
            <person name="Molpeceres G."/>
            <person name="Ruiz-Duenas F.J."/>
            <person name="Serrano A."/>
            <person name="Henrissat B."/>
            <person name="Drula E."/>
            <person name="Hughes K.W."/>
            <person name="Mata J.L."/>
            <person name="Ishikawa N.K."/>
            <person name="Vargas-Isla R."/>
            <person name="Ushijima S."/>
            <person name="Smith C.A."/>
            <person name="Ahrendt S."/>
            <person name="Andreopoulos W."/>
            <person name="He G."/>
            <person name="Labutti K."/>
            <person name="Lipzen A."/>
            <person name="Ng V."/>
            <person name="Sandor L."/>
            <person name="Barry K."/>
            <person name="Martinez A.T."/>
            <person name="Xiao Y."/>
            <person name="Gibbons J.G."/>
            <person name="Terashima K."/>
            <person name="Hibbett D.S."/>
            <person name="Grigoriev I.V."/>
        </authorList>
    </citation>
    <scope>NUCLEOTIDE SEQUENCE</scope>
    <source>
        <strain evidence="16">Sp2 HRB7682 ss15</strain>
    </source>
</reference>
<dbReference type="GO" id="GO:0005615">
    <property type="term" value="C:extracellular space"/>
    <property type="evidence" value="ECO:0007669"/>
    <property type="project" value="TreeGrafter"/>
</dbReference>
<gene>
    <name evidence="16" type="ORF">C8J55DRAFT_513140</name>
</gene>
<comment type="cofactor">
    <cofactor evidence="9 11">
        <name>Zn(2+)</name>
        <dbReference type="ChEBI" id="CHEBI:29105"/>
    </cofactor>
    <text evidence="9 11">Binds 1 zinc ion per subunit.</text>
</comment>
<evidence type="ECO:0000256" key="3">
    <source>
        <dbReference type="ARBA" id="ARBA00022670"/>
    </source>
</evidence>
<dbReference type="GO" id="GO:0005737">
    <property type="term" value="C:cytoplasm"/>
    <property type="evidence" value="ECO:0007669"/>
    <property type="project" value="TreeGrafter"/>
</dbReference>
<keyword evidence="3 11" id="KW-0645">Protease</keyword>
<evidence type="ECO:0000256" key="5">
    <source>
        <dbReference type="ARBA" id="ARBA00022801"/>
    </source>
</evidence>
<dbReference type="EC" id="3.4.11.-" evidence="11"/>
<evidence type="ECO:0000313" key="17">
    <source>
        <dbReference type="Proteomes" id="UP001150238"/>
    </source>
</evidence>
<dbReference type="FunFam" id="1.10.390.10:FF:000006">
    <property type="entry name" value="Puromycin-sensitive aminopeptidase"/>
    <property type="match status" value="1"/>
</dbReference>
<evidence type="ECO:0000256" key="7">
    <source>
        <dbReference type="ARBA" id="ARBA00023049"/>
    </source>
</evidence>
<evidence type="ECO:0000256" key="2">
    <source>
        <dbReference type="ARBA" id="ARBA00022438"/>
    </source>
</evidence>
<dbReference type="Proteomes" id="UP001150238">
    <property type="component" value="Unassembled WGS sequence"/>
</dbReference>
<evidence type="ECO:0000256" key="10">
    <source>
        <dbReference type="PIRSR" id="PIRSR634016-4"/>
    </source>
</evidence>
<protein>
    <recommendedName>
        <fullName evidence="11">Aminopeptidase</fullName>
        <ecNumber evidence="11">3.4.11.-</ecNumber>
    </recommendedName>
</protein>
<dbReference type="Pfam" id="PF11838">
    <property type="entry name" value="ERAP1_C"/>
    <property type="match status" value="1"/>
</dbReference>
<dbReference type="Gene3D" id="2.60.40.1730">
    <property type="entry name" value="tricorn interacting facor f3 domain"/>
    <property type="match status" value="1"/>
</dbReference>
<dbReference type="InterPro" id="IPR042097">
    <property type="entry name" value="Aminopeptidase_N-like_N_sf"/>
</dbReference>
<keyword evidence="7 11" id="KW-0482">Metalloprotease</keyword>
<evidence type="ECO:0000256" key="8">
    <source>
        <dbReference type="PIRSR" id="PIRSR634016-1"/>
    </source>
</evidence>
<evidence type="ECO:0000259" key="13">
    <source>
        <dbReference type="Pfam" id="PF01433"/>
    </source>
</evidence>
<keyword evidence="4 9" id="KW-0479">Metal-binding</keyword>
<accession>A0A9W9DQ17</accession>
<reference evidence="16" key="2">
    <citation type="journal article" date="2023" name="Proc. Natl. Acad. Sci. U.S.A.">
        <title>A global phylogenomic analysis of the shiitake genus Lentinula.</title>
        <authorList>
            <person name="Sierra-Patev S."/>
            <person name="Min B."/>
            <person name="Naranjo-Ortiz M."/>
            <person name="Looney B."/>
            <person name="Konkel Z."/>
            <person name="Slot J.C."/>
            <person name="Sakamoto Y."/>
            <person name="Steenwyk J.L."/>
            <person name="Rokas A."/>
            <person name="Carro J."/>
            <person name="Camarero S."/>
            <person name="Ferreira P."/>
            <person name="Molpeceres G."/>
            <person name="Ruiz-Duenas F.J."/>
            <person name="Serrano A."/>
            <person name="Henrissat B."/>
            <person name="Drula E."/>
            <person name="Hughes K.W."/>
            <person name="Mata J.L."/>
            <person name="Ishikawa N.K."/>
            <person name="Vargas-Isla R."/>
            <person name="Ushijima S."/>
            <person name="Smith C.A."/>
            <person name="Donoghue J."/>
            <person name="Ahrendt S."/>
            <person name="Andreopoulos W."/>
            <person name="He G."/>
            <person name="LaButti K."/>
            <person name="Lipzen A."/>
            <person name="Ng V."/>
            <person name="Riley R."/>
            <person name="Sandor L."/>
            <person name="Barry K."/>
            <person name="Martinez A.T."/>
            <person name="Xiao Y."/>
            <person name="Gibbons J.G."/>
            <person name="Terashima K."/>
            <person name="Grigoriev I.V."/>
            <person name="Hibbett D."/>
        </authorList>
    </citation>
    <scope>NUCLEOTIDE SEQUENCE</scope>
    <source>
        <strain evidence="16">Sp2 HRB7682 ss15</strain>
    </source>
</reference>
<dbReference type="EMBL" id="JANVFS010000015">
    <property type="protein sequence ID" value="KAJ4480552.1"/>
    <property type="molecule type" value="Genomic_DNA"/>
</dbReference>
<dbReference type="PRINTS" id="PR00756">
    <property type="entry name" value="ALADIPTASE"/>
</dbReference>
<comment type="caution">
    <text evidence="16">The sequence shown here is derived from an EMBL/GenBank/DDBJ whole genome shotgun (WGS) entry which is preliminary data.</text>
</comment>
<keyword evidence="6 9" id="KW-0862">Zinc</keyword>
<feature type="domain" description="ERAP1-like C-terminal" evidence="14">
    <location>
        <begin position="622"/>
        <end position="939"/>
    </location>
</feature>
<dbReference type="Gene3D" id="1.10.390.10">
    <property type="entry name" value="Neutral Protease Domain 2"/>
    <property type="match status" value="1"/>
</dbReference>
<dbReference type="GO" id="GO:0008270">
    <property type="term" value="F:zinc ion binding"/>
    <property type="evidence" value="ECO:0007669"/>
    <property type="project" value="UniProtKB-UniRule"/>
</dbReference>
<dbReference type="PANTHER" id="PTHR11533:SF174">
    <property type="entry name" value="PUROMYCIN-SENSITIVE AMINOPEPTIDASE-RELATED"/>
    <property type="match status" value="1"/>
</dbReference>
<dbReference type="InterPro" id="IPR050344">
    <property type="entry name" value="Peptidase_M1_aminopeptidases"/>
</dbReference>
<sequence>MFFLSPTLLNVSAKRFSVCTVACVALGFRPNQLSSSPHDLKNTRIFSSTRTATMSTITSETPASKFRLPTNVKPTHYDLTVRTDLDKLTFDGSVTVSLDVKEETKTIVMNSSKLKLGQATVHSTGSQSDQLSSEPSFDEKEKRVSFSFPTVLPAGTQAKITIGFSGELTGSMTGYYRSSFEEEGKTKYYSLTQFEASLLSATDARTAFPCWDEPALKAKYTITMVSKSDTVNISNMPITSDKVFSPSDHADLKTLFVDLNEEWKITKFETTPLMSSYLVAFANGPFEYLESSAKMPLSGRTIPLRIYATKDLIHQAQFALDVKAKVLPLYEQVFEVEYPLPKLDTLVANDFDAGAMENWGLITGRTSALLLDPKKADLAAKKRVVVVQSHEVAHMWFGNITTMEWWDYLYLNEGKHLMGEVIIEALICFHSLIPRAFPEFKPNSEFITVHLNRALALDSKLSSHPIEVACPNAESIGQIFDGLSYSKAASVLRMLSAYVGEDKFLKGVSLYLKAHLYANSVTNDLWAGISKSTGTDIINFMDNWVKKIGFPVVSVTETSGGIKVRQDRFLETGLAEGKDNETIWNIPLSILTFDASGKTIVDKTAVLNSRESTFALDTSKPYKLNAGTNGVYRVLYEDAHLSKIAAEVAKPDSVFTVEDRMGLVNDALALSKAALMKLSNALTLIDALRNEQEYLVWDGISANLSSLAAIWWEDENIRNLLNAFRISLFSPFVQKLGYEYPASDSPDISQLRTCAIGQCLAAKDQSVINELKGRFAQYMKTGDDSVIPADLQGAIYRAAVTYGGQDEYNAVKAIYDKAPTPTSRISAMTAMCQSKDPARIEETYEIALKRARDQDVVYFLSGFASNDITKRQVTHFFQDHYEELYKRFESTFMMRYLVETTYGGLSTQKDLDEMNAFFKDKDTSKYHMGLAQSLDSIRARIAYIEHSSSDVRHWLEAWKQGN</sequence>
<dbReference type="Gene3D" id="2.60.40.1910">
    <property type="match status" value="1"/>
</dbReference>
<proteinExistence type="inferred from homology"/>
<evidence type="ECO:0000256" key="9">
    <source>
        <dbReference type="PIRSR" id="PIRSR634016-3"/>
    </source>
</evidence>
<keyword evidence="2 11" id="KW-0031">Aminopeptidase</keyword>
<dbReference type="InterPro" id="IPR024571">
    <property type="entry name" value="ERAP1-like_C_dom"/>
</dbReference>
<evidence type="ECO:0000256" key="12">
    <source>
        <dbReference type="SAM" id="MobiDB-lite"/>
    </source>
</evidence>
<feature type="compositionally biased region" description="Polar residues" evidence="12">
    <location>
        <begin position="120"/>
        <end position="135"/>
    </location>
</feature>
<dbReference type="InterPro" id="IPR045357">
    <property type="entry name" value="Aminopeptidase_N-like_N"/>
</dbReference>
<dbReference type="InterPro" id="IPR027268">
    <property type="entry name" value="Peptidase_M4/M1_CTD_sf"/>
</dbReference>
<dbReference type="GO" id="GO:0006508">
    <property type="term" value="P:proteolysis"/>
    <property type="evidence" value="ECO:0007669"/>
    <property type="project" value="UniProtKB-KW"/>
</dbReference>